<dbReference type="AlphaFoldDB" id="A0AAU7V3C0"/>
<dbReference type="SUPFAM" id="SSF46785">
    <property type="entry name" value="Winged helix' DNA-binding domain"/>
    <property type="match status" value="1"/>
</dbReference>
<dbReference type="GO" id="GO:0003700">
    <property type="term" value="F:DNA-binding transcription factor activity"/>
    <property type="evidence" value="ECO:0007669"/>
    <property type="project" value="InterPro"/>
</dbReference>
<reference evidence="5" key="1">
    <citation type="submission" date="2023-08" db="EMBL/GenBank/DDBJ databases">
        <title>The novel hydrolase IpcH responsible for the initial isoprocarb degradation step in Rhodococcus sp. D-6.</title>
        <authorList>
            <person name="Zhu Q."/>
        </authorList>
    </citation>
    <scope>NUCLEOTIDE SEQUENCE</scope>
    <source>
        <strain evidence="5">D-6</strain>
    </source>
</reference>
<dbReference type="InterPro" id="IPR036388">
    <property type="entry name" value="WH-like_DNA-bd_sf"/>
</dbReference>
<dbReference type="SUPFAM" id="SSF48008">
    <property type="entry name" value="GntR ligand-binding domain-like"/>
    <property type="match status" value="1"/>
</dbReference>
<protein>
    <submittedName>
        <fullName evidence="5">GntR family transcriptional regulator</fullName>
    </submittedName>
</protein>
<sequence>MATTIKQTRTEMVFDAIRDEVLAARIPPGTKMKLADYSERFDVSLAVVREAMGRLAEQGLLQANPQRGFSTLPLSVDDLVELTRARIVIETATLRESIARGDLAWEGAVVAAHHQLAATPMYDEDGTINDDFAVVHRAFHVALLAGSGNSHLEGFASSLRDRSELYQYWSHYLGDGPNRDVACEHRQLADLTVARDVDAAADALTQHIQRTTDSLVDYIRSHDLEDH</sequence>
<dbReference type="PROSITE" id="PS50949">
    <property type="entry name" value="HTH_GNTR"/>
    <property type="match status" value="1"/>
</dbReference>
<dbReference type="PANTHER" id="PTHR43537:SF20">
    <property type="entry name" value="HTH-TYPE TRANSCRIPTIONAL REPRESSOR GLAR"/>
    <property type="match status" value="1"/>
</dbReference>
<keyword evidence="1" id="KW-0805">Transcription regulation</keyword>
<dbReference type="EMBL" id="CP132970">
    <property type="protein sequence ID" value="XBW06592.1"/>
    <property type="molecule type" value="Genomic_DNA"/>
</dbReference>
<dbReference type="Gene3D" id="1.20.120.530">
    <property type="entry name" value="GntR ligand-binding domain-like"/>
    <property type="match status" value="1"/>
</dbReference>
<organism evidence="5">
    <name type="scientific">Rhodococcus sp. D-6</name>
    <dbReference type="NCBI Taxonomy" id="1387842"/>
    <lineage>
        <taxon>Bacteria</taxon>
        <taxon>Bacillati</taxon>
        <taxon>Actinomycetota</taxon>
        <taxon>Actinomycetes</taxon>
        <taxon>Mycobacteriales</taxon>
        <taxon>Nocardiaceae</taxon>
        <taxon>Rhodococcus</taxon>
    </lineage>
</organism>
<evidence type="ECO:0000259" key="4">
    <source>
        <dbReference type="PROSITE" id="PS50949"/>
    </source>
</evidence>
<dbReference type="PANTHER" id="PTHR43537">
    <property type="entry name" value="TRANSCRIPTIONAL REGULATOR, GNTR FAMILY"/>
    <property type="match status" value="1"/>
</dbReference>
<keyword evidence="3" id="KW-0804">Transcription</keyword>
<name>A0AAU7V3C0_9NOCA</name>
<dbReference type="InterPro" id="IPR000524">
    <property type="entry name" value="Tscrpt_reg_HTH_GntR"/>
</dbReference>
<evidence type="ECO:0000256" key="1">
    <source>
        <dbReference type="ARBA" id="ARBA00023015"/>
    </source>
</evidence>
<dbReference type="Gene3D" id="1.10.10.10">
    <property type="entry name" value="Winged helix-like DNA-binding domain superfamily/Winged helix DNA-binding domain"/>
    <property type="match status" value="1"/>
</dbReference>
<accession>A0AAU7V3C0</accession>
<proteinExistence type="predicted"/>
<dbReference type="InterPro" id="IPR036390">
    <property type="entry name" value="WH_DNA-bd_sf"/>
</dbReference>
<dbReference type="SMART" id="SM00345">
    <property type="entry name" value="HTH_GNTR"/>
    <property type="match status" value="1"/>
</dbReference>
<dbReference type="Pfam" id="PF07729">
    <property type="entry name" value="FCD"/>
    <property type="match status" value="1"/>
</dbReference>
<evidence type="ECO:0000313" key="5">
    <source>
        <dbReference type="EMBL" id="XBW06592.1"/>
    </source>
</evidence>
<dbReference type="InterPro" id="IPR011711">
    <property type="entry name" value="GntR_C"/>
</dbReference>
<gene>
    <name evidence="5" type="ORF">RBB84_12195</name>
</gene>
<keyword evidence="2" id="KW-0238">DNA-binding</keyword>
<dbReference type="GO" id="GO:0003677">
    <property type="term" value="F:DNA binding"/>
    <property type="evidence" value="ECO:0007669"/>
    <property type="project" value="UniProtKB-KW"/>
</dbReference>
<dbReference type="RefSeq" id="WP_350247567.1">
    <property type="nucleotide sequence ID" value="NZ_CP132970.1"/>
</dbReference>
<evidence type="ECO:0000256" key="2">
    <source>
        <dbReference type="ARBA" id="ARBA00023125"/>
    </source>
</evidence>
<dbReference type="InterPro" id="IPR008920">
    <property type="entry name" value="TF_FadR/GntR_C"/>
</dbReference>
<evidence type="ECO:0000256" key="3">
    <source>
        <dbReference type="ARBA" id="ARBA00023163"/>
    </source>
</evidence>
<dbReference type="KEGG" id="rhox:RBB84_12195"/>
<dbReference type="SMART" id="SM00895">
    <property type="entry name" value="FCD"/>
    <property type="match status" value="1"/>
</dbReference>
<dbReference type="Pfam" id="PF00392">
    <property type="entry name" value="GntR"/>
    <property type="match status" value="1"/>
</dbReference>
<feature type="domain" description="HTH gntR-type" evidence="4">
    <location>
        <begin position="7"/>
        <end position="74"/>
    </location>
</feature>